<evidence type="ECO:0000313" key="2">
    <source>
        <dbReference type="EMBL" id="BCB75391.1"/>
    </source>
</evidence>
<evidence type="ECO:0000256" key="1">
    <source>
        <dbReference type="SAM" id="MobiDB-lite"/>
    </source>
</evidence>
<organism evidence="2 3">
    <name type="scientific">Phytohabitans flavus</name>
    <dbReference type="NCBI Taxonomy" id="1076124"/>
    <lineage>
        <taxon>Bacteria</taxon>
        <taxon>Bacillati</taxon>
        <taxon>Actinomycetota</taxon>
        <taxon>Actinomycetes</taxon>
        <taxon>Micromonosporales</taxon>
        <taxon>Micromonosporaceae</taxon>
    </lineage>
</organism>
<dbReference type="AlphaFoldDB" id="A0A6F8XNR2"/>
<gene>
    <name evidence="2" type="ORF">Pflav_018010</name>
</gene>
<dbReference type="KEGG" id="pfla:Pflav_018010"/>
<accession>A0A6F8XNR2</accession>
<feature type="region of interest" description="Disordered" evidence="1">
    <location>
        <begin position="1"/>
        <end position="25"/>
    </location>
</feature>
<dbReference type="EMBL" id="AP022870">
    <property type="protein sequence ID" value="BCB75391.1"/>
    <property type="molecule type" value="Genomic_DNA"/>
</dbReference>
<proteinExistence type="predicted"/>
<reference evidence="2 3" key="1">
    <citation type="submission" date="2020-03" db="EMBL/GenBank/DDBJ databases">
        <title>Whole genome shotgun sequence of Phytohabitans flavus NBRC 107702.</title>
        <authorList>
            <person name="Komaki H."/>
            <person name="Tamura T."/>
        </authorList>
    </citation>
    <scope>NUCLEOTIDE SEQUENCE [LARGE SCALE GENOMIC DNA]</scope>
    <source>
        <strain evidence="2 3">NBRC 107702</strain>
    </source>
</reference>
<reference evidence="2 3" key="2">
    <citation type="submission" date="2020-03" db="EMBL/GenBank/DDBJ databases">
        <authorList>
            <person name="Ichikawa N."/>
            <person name="Kimura A."/>
            <person name="Kitahashi Y."/>
            <person name="Uohara A."/>
        </authorList>
    </citation>
    <scope>NUCLEOTIDE SEQUENCE [LARGE SCALE GENOMIC DNA]</scope>
    <source>
        <strain evidence="2 3">NBRC 107702</strain>
    </source>
</reference>
<name>A0A6F8XNR2_9ACTN</name>
<keyword evidence="3" id="KW-1185">Reference proteome</keyword>
<protein>
    <submittedName>
        <fullName evidence="2">Uncharacterized protein</fullName>
    </submittedName>
</protein>
<sequence length="78" mass="9213">MSVRDDELEGRRPVQRFAPNLERDRQLAHRRDCGHHSHHLRYAHFTRPHRPAWGGHLRVFPELVVGSQMGVKRSQIVM</sequence>
<evidence type="ECO:0000313" key="3">
    <source>
        <dbReference type="Proteomes" id="UP000502508"/>
    </source>
</evidence>
<dbReference type="Proteomes" id="UP000502508">
    <property type="component" value="Chromosome"/>
</dbReference>